<organism evidence="2 3">
    <name type="scientific">Micromonospora zhanjiangensis</name>
    <dbReference type="NCBI Taxonomy" id="1522057"/>
    <lineage>
        <taxon>Bacteria</taxon>
        <taxon>Bacillati</taxon>
        <taxon>Actinomycetota</taxon>
        <taxon>Actinomycetes</taxon>
        <taxon>Micromonosporales</taxon>
        <taxon>Micromonosporaceae</taxon>
        <taxon>Micromonospora</taxon>
    </lineage>
</organism>
<name>A0ABV8KTJ1_9ACTN</name>
<comment type="caution">
    <text evidence="2">The sequence shown here is derived from an EMBL/GenBank/DDBJ whole genome shotgun (WGS) entry which is preliminary data.</text>
</comment>
<feature type="compositionally biased region" description="Gly residues" evidence="1">
    <location>
        <begin position="458"/>
        <end position="476"/>
    </location>
</feature>
<reference evidence="3" key="1">
    <citation type="journal article" date="2019" name="Int. J. Syst. Evol. Microbiol.">
        <title>The Global Catalogue of Microorganisms (GCM) 10K type strain sequencing project: providing services to taxonomists for standard genome sequencing and annotation.</title>
        <authorList>
            <consortium name="The Broad Institute Genomics Platform"/>
            <consortium name="The Broad Institute Genome Sequencing Center for Infectious Disease"/>
            <person name="Wu L."/>
            <person name="Ma J."/>
        </authorList>
    </citation>
    <scope>NUCLEOTIDE SEQUENCE [LARGE SCALE GENOMIC DNA]</scope>
    <source>
        <strain evidence="3">2902at01</strain>
    </source>
</reference>
<dbReference type="Gene3D" id="1.25.40.10">
    <property type="entry name" value="Tetratricopeptide repeat domain"/>
    <property type="match status" value="1"/>
</dbReference>
<dbReference type="SUPFAM" id="SSF48452">
    <property type="entry name" value="TPR-like"/>
    <property type="match status" value="1"/>
</dbReference>
<feature type="region of interest" description="Disordered" evidence="1">
    <location>
        <begin position="440"/>
        <end position="486"/>
    </location>
</feature>
<protein>
    <recommendedName>
        <fullName evidence="4">Tetratricopeptide repeat protein</fullName>
    </recommendedName>
</protein>
<evidence type="ECO:0000256" key="1">
    <source>
        <dbReference type="SAM" id="MobiDB-lite"/>
    </source>
</evidence>
<accession>A0ABV8KTJ1</accession>
<sequence length="1000" mass="107766">MGDDDLWRTLHEIAAMPYGAGQIAGLEQMLRRVDAGTDRHLAFATRMHATTSYIYGGEPAKSFVTFSWCLAEFDRDPQPYHERYAHNLLWSFKYMVNGMLKFPEVPLDRTYAVLDDMERRYREGGHSLQAVHKHRYRVADHLGATDDAERWYRLWQTTPRDDLSDCAGCDPTTQVEHLTRTGRYDEAVALAEPVLAGRLTCTEQPQAILTALLWPYLRSGRRDAARDAHREAYRRLRGNLADLGDIADHVEFCTVTGNEARAVEIVERHLDWLDRAPSPSAAMQFAASASAALRQVPGGAGVTLHRRAAGDRPAGAVPAETLAAELAETATALAERFDRRNGTSHQSELVALRLAAGPTGEHLPLSASLRRRPARPAAPAPSGTTDRTTDWTGTPVPARPAVRVPADATREQLLDLAETCWQTHRPDDFAEVLRAYDERFGTDPDVPVGQHGPDPDAGGPGPDATGDGGPGSGQTGGDRPDGDGPARLAAARRLELRAAERGNDADDPAAAVAANRAALAAYRDLPDEVRAQVVAGRLGVQLCMTEDDIEEGLALTRGSVEFLDRHGDARQRVAARDRLAMALLQAHRAAEALTEVDRAAAGAAVDPHLAARVALHRTAVLEQLDRPDEFRSAAAEARRLAREVAADELVAAAGLAHARAVDDPAEAVRDCDEVLRVGSAAVQLPARVTRARALLAADRADEAVEDYAEAVTLCVEQQAPGDAFLRWELANAYQAAGRLSEAAEVAEEAVLGLDRLGAQAEADRCRHLLAGVYERLGDTEPALALLDRLADNLDGPDNLPHRAQVLEEAGGILYDADRDVLAAQRFAAAATAYRLAGLPVEELRARRRETAALFWSGDLPAALAAVEVVDRAVAALAGQPDEPPVVTYEVALAADIVARVLTGDERLTEALDRLAGVPDRLRSIGAFAEAAQAELLAGELLLRTDRPDDAERLLRTVLGGLPVGGPLAGRAAWLLTATLERLGRTAEARALREEHGLPDD</sequence>
<dbReference type="InterPro" id="IPR011990">
    <property type="entry name" value="TPR-like_helical_dom_sf"/>
</dbReference>
<keyword evidence="3" id="KW-1185">Reference proteome</keyword>
<evidence type="ECO:0008006" key="4">
    <source>
        <dbReference type="Google" id="ProtNLM"/>
    </source>
</evidence>
<evidence type="ECO:0000313" key="3">
    <source>
        <dbReference type="Proteomes" id="UP001595868"/>
    </source>
</evidence>
<dbReference type="RefSeq" id="WP_377550770.1">
    <property type="nucleotide sequence ID" value="NZ_JBHSBN010000024.1"/>
</dbReference>
<proteinExistence type="predicted"/>
<gene>
    <name evidence="2" type="ORF">ACFOX0_26320</name>
</gene>
<feature type="compositionally biased region" description="Low complexity" evidence="1">
    <location>
        <begin position="375"/>
        <end position="405"/>
    </location>
</feature>
<feature type="region of interest" description="Disordered" evidence="1">
    <location>
        <begin position="361"/>
        <end position="405"/>
    </location>
</feature>
<dbReference type="EMBL" id="JBHSBN010000024">
    <property type="protein sequence ID" value="MFC4109433.1"/>
    <property type="molecule type" value="Genomic_DNA"/>
</dbReference>
<dbReference type="Proteomes" id="UP001595868">
    <property type="component" value="Unassembled WGS sequence"/>
</dbReference>
<evidence type="ECO:0000313" key="2">
    <source>
        <dbReference type="EMBL" id="MFC4109433.1"/>
    </source>
</evidence>